<dbReference type="AlphaFoldDB" id="A0A2V1K5G1"/>
<sequence length="103" mass="10689">MSVTIDGTDTATVRAGEKVTLQVHAEAPSPGTIVEVRPVFGGELGDPVAITPGPAVSLELAYSAKDVGTHFVAVRVAAQAEGDKECQYARVSNVGRTRVNVVE</sequence>
<keyword evidence="2" id="KW-1185">Reference proteome</keyword>
<dbReference type="OrthoDB" id="906600at2"/>
<protein>
    <submittedName>
        <fullName evidence="1">Uncharacterized protein</fullName>
    </submittedName>
</protein>
<dbReference type="EMBL" id="QETB01000003">
    <property type="protein sequence ID" value="PWF26542.1"/>
    <property type="molecule type" value="Genomic_DNA"/>
</dbReference>
<accession>A0A2V1K5G1</accession>
<reference evidence="2" key="1">
    <citation type="submission" date="2018-05" db="EMBL/GenBank/DDBJ databases">
        <authorList>
            <person name="Li Y."/>
        </authorList>
    </citation>
    <scope>NUCLEOTIDE SEQUENCE [LARGE SCALE GENOMIC DNA]</scope>
    <source>
        <strain evidence="2">sk1b4</strain>
    </source>
</reference>
<dbReference type="RefSeq" id="WP_109093615.1">
    <property type="nucleotide sequence ID" value="NZ_QETB01000003.1"/>
</dbReference>
<proteinExistence type="predicted"/>
<organism evidence="1 2">
    <name type="scientific">Ancrocorticia populi</name>
    <dbReference type="NCBI Taxonomy" id="2175228"/>
    <lineage>
        <taxon>Bacteria</taxon>
        <taxon>Bacillati</taxon>
        <taxon>Actinomycetota</taxon>
        <taxon>Actinomycetes</taxon>
        <taxon>Actinomycetales</taxon>
        <taxon>Actinomycetaceae</taxon>
        <taxon>Ancrocorticia</taxon>
    </lineage>
</organism>
<name>A0A2V1K5G1_9ACTO</name>
<evidence type="ECO:0000313" key="1">
    <source>
        <dbReference type="EMBL" id="PWF26542.1"/>
    </source>
</evidence>
<comment type="caution">
    <text evidence="1">The sequence shown here is derived from an EMBL/GenBank/DDBJ whole genome shotgun (WGS) entry which is preliminary data.</text>
</comment>
<dbReference type="Proteomes" id="UP000245283">
    <property type="component" value="Unassembled WGS sequence"/>
</dbReference>
<evidence type="ECO:0000313" key="2">
    <source>
        <dbReference type="Proteomes" id="UP000245283"/>
    </source>
</evidence>
<gene>
    <name evidence="1" type="ORF">DD236_06750</name>
</gene>